<dbReference type="AlphaFoldDB" id="A0A6M4IT64"/>
<evidence type="ECO:0000256" key="3">
    <source>
        <dbReference type="ARBA" id="ARBA00022452"/>
    </source>
</evidence>
<evidence type="ECO:0000256" key="4">
    <source>
        <dbReference type="ARBA" id="ARBA00022496"/>
    </source>
</evidence>
<gene>
    <name evidence="14" type="ORF">HKW67_18765</name>
</gene>
<feature type="domain" description="TonB-dependent receptor plug" evidence="13">
    <location>
        <begin position="132"/>
        <end position="238"/>
    </location>
</feature>
<evidence type="ECO:0000256" key="5">
    <source>
        <dbReference type="ARBA" id="ARBA00022692"/>
    </source>
</evidence>
<dbReference type="GO" id="GO:0009279">
    <property type="term" value="C:cell outer membrane"/>
    <property type="evidence" value="ECO:0007669"/>
    <property type="project" value="UniProtKB-SubCell"/>
</dbReference>
<evidence type="ECO:0000256" key="11">
    <source>
        <dbReference type="PROSITE-ProRule" id="PRU01360"/>
    </source>
</evidence>
<proteinExistence type="inferred from homology"/>
<keyword evidence="5 11" id="KW-0812">Transmembrane</keyword>
<evidence type="ECO:0000313" key="14">
    <source>
        <dbReference type="EMBL" id="QJR37405.1"/>
    </source>
</evidence>
<keyword evidence="2 11" id="KW-0813">Transport</keyword>
<keyword evidence="6" id="KW-0408">Iron</keyword>
<evidence type="ECO:0000256" key="12">
    <source>
        <dbReference type="SAM" id="SignalP"/>
    </source>
</evidence>
<keyword evidence="15" id="KW-1185">Reference proteome</keyword>
<dbReference type="Gene3D" id="2.40.170.20">
    <property type="entry name" value="TonB-dependent receptor, beta-barrel domain"/>
    <property type="match status" value="1"/>
</dbReference>
<evidence type="ECO:0000256" key="2">
    <source>
        <dbReference type="ARBA" id="ARBA00022448"/>
    </source>
</evidence>
<evidence type="ECO:0000259" key="13">
    <source>
        <dbReference type="Pfam" id="PF07715"/>
    </source>
</evidence>
<accession>A0A6M4IT64</accession>
<name>A0A6M4IT64_9BACT</name>
<dbReference type="RefSeq" id="WP_171226840.1">
    <property type="nucleotide sequence ID" value="NZ_CP053085.1"/>
</dbReference>
<dbReference type="Gene3D" id="2.60.40.1120">
    <property type="entry name" value="Carboxypeptidase-like, regulatory domain"/>
    <property type="match status" value="1"/>
</dbReference>
<keyword evidence="12" id="KW-0732">Signal</keyword>
<evidence type="ECO:0000256" key="7">
    <source>
        <dbReference type="ARBA" id="ARBA00023065"/>
    </source>
</evidence>
<keyword evidence="10 11" id="KW-0998">Cell outer membrane</keyword>
<keyword evidence="8" id="KW-0798">TonB box</keyword>
<reference evidence="14 15" key="1">
    <citation type="submission" date="2020-05" db="EMBL/GenBank/DDBJ databases">
        <title>Complete genome sequence of Gemmatimonas greenlandica TET16.</title>
        <authorList>
            <person name="Zeng Y."/>
        </authorList>
    </citation>
    <scope>NUCLEOTIDE SEQUENCE [LARGE SCALE GENOMIC DNA]</scope>
    <source>
        <strain evidence="14 15">TET16</strain>
    </source>
</reference>
<organism evidence="14 15">
    <name type="scientific">Gemmatimonas groenlandica</name>
    <dbReference type="NCBI Taxonomy" id="2732249"/>
    <lineage>
        <taxon>Bacteria</taxon>
        <taxon>Pseudomonadati</taxon>
        <taxon>Gemmatimonadota</taxon>
        <taxon>Gemmatimonadia</taxon>
        <taxon>Gemmatimonadales</taxon>
        <taxon>Gemmatimonadaceae</taxon>
        <taxon>Gemmatimonas</taxon>
    </lineage>
</organism>
<keyword evidence="7" id="KW-0406">Ion transport</keyword>
<dbReference type="PROSITE" id="PS52016">
    <property type="entry name" value="TONB_DEPENDENT_REC_3"/>
    <property type="match status" value="1"/>
</dbReference>
<keyword evidence="14" id="KW-0675">Receptor</keyword>
<keyword evidence="3 11" id="KW-1134">Transmembrane beta strand</keyword>
<dbReference type="PANTHER" id="PTHR32552:SF81">
    <property type="entry name" value="TONB-DEPENDENT OUTER MEMBRANE RECEPTOR"/>
    <property type="match status" value="1"/>
</dbReference>
<comment type="subcellular location">
    <subcellularLocation>
        <location evidence="1 11">Cell outer membrane</location>
        <topology evidence="1 11">Multi-pass membrane protein</topology>
    </subcellularLocation>
</comment>
<evidence type="ECO:0000256" key="9">
    <source>
        <dbReference type="ARBA" id="ARBA00023136"/>
    </source>
</evidence>
<keyword evidence="4" id="KW-0410">Iron transport</keyword>
<dbReference type="KEGG" id="ggr:HKW67_18765"/>
<dbReference type="InterPro" id="IPR012910">
    <property type="entry name" value="Plug_dom"/>
</dbReference>
<evidence type="ECO:0000256" key="6">
    <source>
        <dbReference type="ARBA" id="ARBA00023004"/>
    </source>
</evidence>
<dbReference type="Pfam" id="PF13620">
    <property type="entry name" value="CarboxypepD_reg"/>
    <property type="match status" value="1"/>
</dbReference>
<dbReference type="GO" id="GO:0030246">
    <property type="term" value="F:carbohydrate binding"/>
    <property type="evidence" value="ECO:0007669"/>
    <property type="project" value="InterPro"/>
</dbReference>
<protein>
    <submittedName>
        <fullName evidence="14">TonB-dependent receptor plug domain-containing protein</fullName>
    </submittedName>
</protein>
<evidence type="ECO:0000313" key="15">
    <source>
        <dbReference type="Proteomes" id="UP000500938"/>
    </source>
</evidence>
<evidence type="ECO:0000256" key="8">
    <source>
        <dbReference type="ARBA" id="ARBA00023077"/>
    </source>
</evidence>
<dbReference type="EMBL" id="CP053085">
    <property type="protein sequence ID" value="QJR37405.1"/>
    <property type="molecule type" value="Genomic_DNA"/>
</dbReference>
<dbReference type="Pfam" id="PF07715">
    <property type="entry name" value="Plug"/>
    <property type="match status" value="1"/>
</dbReference>
<dbReference type="InterPro" id="IPR013784">
    <property type="entry name" value="Carb-bd-like_fold"/>
</dbReference>
<sequence length="838" mass="89285">MIIMKSSWPRTNWPLSLAALLIASPVALAAQSGGTVAGSVSTAEGNLPVERATISVSGRDARATTDVAGRYQISDLPVGTYWIVARAIGLLPDSVQLRVVAGQTIRGNLALKRSTTTLQQVAITAQKRSESAQDVPVAVTALTADFLTKQSIQQFDALSAYVPGLNVQLQSPNNPGFVIRGITSDDGTSYVEPRVSVFQDGVSISKSRGSVVELFDLERVEVLKGPQGTLFGRGAQIGAVHVIQNKAVNKRESSVAIGGGTFNELYANGMVNAPLVDGKLFGRVAAIYNKRDGFITNAAGGTLNGKNTGAVRASLRWLPTTSSTVDIIANAQTDDSPGTSFKSTRFAPPAGDATPFARAGLNGGDSPGINRQVGGLTVLYNQQLSPAWTLTSISAGRRFYSDEAFDADGTLAPVLQFREVAEGSQASQELRFAYDRGGRLTGFAGASGFWERGSQRVPFSTDERSLFALLTGQPIVTANGSANLSIVNNPSTGLPFKTSHTEQYQNFGQTTAADVFADATYRISRLSLTAGVRGTYEQVENAYEVQNSATPGSLGALLRAAPNNLFAPTNGRKEGTGVFRSAVGRAIANYDFGRNYMGYASFSKGRRPNVVVVNAAGVRTLSEETVLSTEGGIKGEFAGGRAQFDLSAFDYRYNNFQTSITRLTPTGLVSETLDAGRAKAWGFEGSVRGQVNAQTSVFATVGYTDAKFDSTDANGNTQARAGNRFRLTPMHSYSAGINLDATKRRFGQLYVSPNTTYRGKVFFEDTNLPAISEKGQLLFNVRGGLRLPDDRTELTVIARNLFDQQYIIDAGNTGGAFGIPTFIAGAPRFVTVQVSRRF</sequence>
<feature type="chain" id="PRO_5026915626" evidence="12">
    <location>
        <begin position="30"/>
        <end position="838"/>
    </location>
</feature>
<dbReference type="Proteomes" id="UP000500938">
    <property type="component" value="Chromosome"/>
</dbReference>
<dbReference type="InterPro" id="IPR036942">
    <property type="entry name" value="Beta-barrel_TonB_sf"/>
</dbReference>
<dbReference type="SUPFAM" id="SSF56935">
    <property type="entry name" value="Porins"/>
    <property type="match status" value="1"/>
</dbReference>
<keyword evidence="9 11" id="KW-0472">Membrane</keyword>
<dbReference type="PANTHER" id="PTHR32552">
    <property type="entry name" value="FERRICHROME IRON RECEPTOR-RELATED"/>
    <property type="match status" value="1"/>
</dbReference>
<feature type="signal peptide" evidence="12">
    <location>
        <begin position="1"/>
        <end position="29"/>
    </location>
</feature>
<comment type="similarity">
    <text evidence="11">Belongs to the TonB-dependent receptor family.</text>
</comment>
<evidence type="ECO:0000256" key="10">
    <source>
        <dbReference type="ARBA" id="ARBA00023237"/>
    </source>
</evidence>
<dbReference type="InterPro" id="IPR039426">
    <property type="entry name" value="TonB-dep_rcpt-like"/>
</dbReference>
<dbReference type="SUPFAM" id="SSF49452">
    <property type="entry name" value="Starch-binding domain-like"/>
    <property type="match status" value="1"/>
</dbReference>
<evidence type="ECO:0000256" key="1">
    <source>
        <dbReference type="ARBA" id="ARBA00004571"/>
    </source>
</evidence>
<dbReference type="GO" id="GO:0006826">
    <property type="term" value="P:iron ion transport"/>
    <property type="evidence" value="ECO:0007669"/>
    <property type="project" value="UniProtKB-KW"/>
</dbReference>